<keyword evidence="2" id="KW-1185">Reference proteome</keyword>
<evidence type="ECO:0000313" key="2">
    <source>
        <dbReference type="Proteomes" id="UP000591131"/>
    </source>
</evidence>
<organism evidence="1 2">
    <name type="scientific">Perkinsus chesapeaki</name>
    <name type="common">Clam parasite</name>
    <name type="synonym">Perkinsus andrewsi</name>
    <dbReference type="NCBI Taxonomy" id="330153"/>
    <lineage>
        <taxon>Eukaryota</taxon>
        <taxon>Sar</taxon>
        <taxon>Alveolata</taxon>
        <taxon>Perkinsozoa</taxon>
        <taxon>Perkinsea</taxon>
        <taxon>Perkinsida</taxon>
        <taxon>Perkinsidae</taxon>
        <taxon>Perkinsus</taxon>
    </lineage>
</organism>
<accession>A0A7J6L778</accession>
<comment type="caution">
    <text evidence="1">The sequence shown here is derived from an EMBL/GenBank/DDBJ whole genome shotgun (WGS) entry which is preliminary data.</text>
</comment>
<dbReference type="AlphaFoldDB" id="A0A7J6L778"/>
<protein>
    <submittedName>
        <fullName evidence="1">Uncharacterized protein</fullName>
    </submittedName>
</protein>
<evidence type="ECO:0000313" key="1">
    <source>
        <dbReference type="EMBL" id="KAF4655023.1"/>
    </source>
</evidence>
<reference evidence="1 2" key="1">
    <citation type="submission" date="2020-04" db="EMBL/GenBank/DDBJ databases">
        <title>Perkinsus chesapeaki whole genome sequence.</title>
        <authorList>
            <person name="Bogema D.R."/>
        </authorList>
    </citation>
    <scope>NUCLEOTIDE SEQUENCE [LARGE SCALE GENOMIC DNA]</scope>
    <source>
        <strain evidence="1">ATCC PRA-425</strain>
    </source>
</reference>
<dbReference type="Proteomes" id="UP000591131">
    <property type="component" value="Unassembled WGS sequence"/>
</dbReference>
<sequence length="144" mass="15889">MHPRREEGSRVKTAVIALRKAFSKSVITEVPSVAISNTVADTMARRSLAGYRDKLRPQSSGHSQRLRLEVPSMNSIVGPRWTRIGRTILIGSTDEDGAPSLGMVRTFGLPRLQSALVLARLPVLTLLGVVMKDILEDDRRRGVF</sequence>
<gene>
    <name evidence="1" type="ORF">FOL47_009633</name>
</gene>
<name>A0A7J6L778_PERCH</name>
<dbReference type="EMBL" id="JAAPAO010000685">
    <property type="protein sequence ID" value="KAF4655023.1"/>
    <property type="molecule type" value="Genomic_DNA"/>
</dbReference>
<proteinExistence type="predicted"/>